<name>A0ABS1H782_9BACL</name>
<gene>
    <name evidence="1" type="ORF">JFL43_10490</name>
</gene>
<sequence length="47" mass="5271">MNLEIVAELSVKESEILYVSINEGIYFTAALFEMTADFTAVISELRV</sequence>
<evidence type="ECO:0000313" key="1">
    <source>
        <dbReference type="EMBL" id="MBK3495272.1"/>
    </source>
</evidence>
<organism evidence="1 2">
    <name type="scientific">Viridibacillus soli</name>
    <dbReference type="NCBI Taxonomy" id="2798301"/>
    <lineage>
        <taxon>Bacteria</taxon>
        <taxon>Bacillati</taxon>
        <taxon>Bacillota</taxon>
        <taxon>Bacilli</taxon>
        <taxon>Bacillales</taxon>
        <taxon>Caryophanaceae</taxon>
        <taxon>Viridibacillus</taxon>
    </lineage>
</organism>
<dbReference type="EMBL" id="JAEOAH010000012">
    <property type="protein sequence ID" value="MBK3495272.1"/>
    <property type="molecule type" value="Genomic_DNA"/>
</dbReference>
<proteinExistence type="predicted"/>
<reference evidence="1 2" key="1">
    <citation type="submission" date="2020-12" db="EMBL/GenBank/DDBJ databases">
        <title>YIM B01967 draft genome.</title>
        <authorList>
            <person name="Yan X."/>
        </authorList>
    </citation>
    <scope>NUCLEOTIDE SEQUENCE [LARGE SCALE GENOMIC DNA]</scope>
    <source>
        <strain evidence="1 2">YIM B01967</strain>
    </source>
</reference>
<comment type="caution">
    <text evidence="1">The sequence shown here is derived from an EMBL/GenBank/DDBJ whole genome shotgun (WGS) entry which is preliminary data.</text>
</comment>
<dbReference type="Proteomes" id="UP000618943">
    <property type="component" value="Unassembled WGS sequence"/>
</dbReference>
<accession>A0ABS1H782</accession>
<evidence type="ECO:0000313" key="2">
    <source>
        <dbReference type="Proteomes" id="UP000618943"/>
    </source>
</evidence>
<keyword evidence="2" id="KW-1185">Reference proteome</keyword>
<dbReference type="RefSeq" id="WP_200749019.1">
    <property type="nucleotide sequence ID" value="NZ_JAEOAH010000012.1"/>
</dbReference>
<protein>
    <submittedName>
        <fullName evidence="1">Uncharacterized protein</fullName>
    </submittedName>
</protein>